<dbReference type="PANTHER" id="PTHR31541:SF25">
    <property type="entry name" value="GAMMA-GLIADIN B"/>
    <property type="match status" value="1"/>
</dbReference>
<sequence length="276" mass="31234">MLRDLKNVDDGGSWQKLMEEVESVTNSERQRLRKVTEIVLEGFINRLTNENSKGTKKQKMVIEKKLGIKRCVGSGIETCVEDGEEELITRNKKKPKTGNNESTQKPKLKNQNQKLDRTLVELTALGLEPPPDMPEAFKNVIETVGGSEIKLVIQKFIQVTDLNPSQNRLSMTLKQVRIKFLSETEEVKVKNNGVIDVVFVEPCLKVSKLHLTKWDIGKNCSAYVFKTEWNDIVKNNADSLKPKAVVQIWSFRVGPESKLGFAMIKVRDVGDGHMVN</sequence>
<keyword evidence="3" id="KW-0238">DNA-binding</keyword>
<keyword evidence="5" id="KW-0539">Nucleus</keyword>
<dbReference type="InterPro" id="IPR005508">
    <property type="entry name" value="At2g31720-like"/>
</dbReference>
<proteinExistence type="predicted"/>
<keyword evidence="2" id="KW-0805">Transcription regulation</keyword>
<evidence type="ECO:0000313" key="7">
    <source>
        <dbReference type="Proteomes" id="UP000515121"/>
    </source>
</evidence>
<dbReference type="GO" id="GO:0003677">
    <property type="term" value="F:DNA binding"/>
    <property type="evidence" value="ECO:0007669"/>
    <property type="project" value="UniProtKB-KW"/>
</dbReference>
<name>A0A6P6AHG5_DURZI</name>
<organism evidence="7 8">
    <name type="scientific">Durio zibethinus</name>
    <name type="common">Durian</name>
    <dbReference type="NCBI Taxonomy" id="66656"/>
    <lineage>
        <taxon>Eukaryota</taxon>
        <taxon>Viridiplantae</taxon>
        <taxon>Streptophyta</taxon>
        <taxon>Embryophyta</taxon>
        <taxon>Tracheophyta</taxon>
        <taxon>Spermatophyta</taxon>
        <taxon>Magnoliopsida</taxon>
        <taxon>eudicotyledons</taxon>
        <taxon>Gunneridae</taxon>
        <taxon>Pentapetalae</taxon>
        <taxon>rosids</taxon>
        <taxon>malvids</taxon>
        <taxon>Malvales</taxon>
        <taxon>Malvaceae</taxon>
        <taxon>Helicteroideae</taxon>
        <taxon>Durio</taxon>
    </lineage>
</organism>
<keyword evidence="4" id="KW-0804">Transcription</keyword>
<dbReference type="PANTHER" id="PTHR31541">
    <property type="entry name" value="B3 DOMAIN PLANT PROTEIN-RELATED"/>
    <property type="match status" value="1"/>
</dbReference>
<dbReference type="OrthoDB" id="1935604at2759"/>
<dbReference type="Gene3D" id="2.40.330.10">
    <property type="entry name" value="DNA-binding pseudobarrel domain"/>
    <property type="match status" value="1"/>
</dbReference>
<evidence type="ECO:0000256" key="5">
    <source>
        <dbReference type="ARBA" id="ARBA00023242"/>
    </source>
</evidence>
<dbReference type="Pfam" id="PF03754">
    <property type="entry name" value="At2g31720-like"/>
    <property type="match status" value="1"/>
</dbReference>
<gene>
    <name evidence="8" type="primary">LOC111309550</name>
</gene>
<accession>A0A6P6AHG5</accession>
<evidence type="ECO:0000256" key="3">
    <source>
        <dbReference type="ARBA" id="ARBA00023125"/>
    </source>
</evidence>
<evidence type="ECO:0000256" key="1">
    <source>
        <dbReference type="ARBA" id="ARBA00004123"/>
    </source>
</evidence>
<dbReference type="GO" id="GO:0005634">
    <property type="term" value="C:nucleus"/>
    <property type="evidence" value="ECO:0007669"/>
    <property type="project" value="UniProtKB-SubCell"/>
</dbReference>
<feature type="region of interest" description="Disordered" evidence="6">
    <location>
        <begin position="87"/>
        <end position="112"/>
    </location>
</feature>
<evidence type="ECO:0000256" key="6">
    <source>
        <dbReference type="SAM" id="MobiDB-lite"/>
    </source>
</evidence>
<dbReference type="RefSeq" id="XP_022764317.1">
    <property type="nucleotide sequence ID" value="XM_022908582.1"/>
</dbReference>
<dbReference type="AlphaFoldDB" id="A0A6P6AHG5"/>
<evidence type="ECO:0000256" key="2">
    <source>
        <dbReference type="ARBA" id="ARBA00023015"/>
    </source>
</evidence>
<dbReference type="GeneID" id="111309550"/>
<reference evidence="8" key="1">
    <citation type="submission" date="2025-08" db="UniProtKB">
        <authorList>
            <consortium name="RefSeq"/>
        </authorList>
    </citation>
    <scope>IDENTIFICATION</scope>
    <source>
        <tissue evidence="8">Fruit stalk</tissue>
    </source>
</reference>
<protein>
    <submittedName>
        <fullName evidence="8">B3 domain-containing protein At1g05920-like</fullName>
    </submittedName>
</protein>
<evidence type="ECO:0000256" key="4">
    <source>
        <dbReference type="ARBA" id="ARBA00023163"/>
    </source>
</evidence>
<dbReference type="KEGG" id="dzi:111309550"/>
<dbReference type="Proteomes" id="UP000515121">
    <property type="component" value="Unplaced"/>
</dbReference>
<dbReference type="InterPro" id="IPR015300">
    <property type="entry name" value="DNA-bd_pseudobarrel_sf"/>
</dbReference>
<keyword evidence="7" id="KW-1185">Reference proteome</keyword>
<comment type="subcellular location">
    <subcellularLocation>
        <location evidence="1">Nucleus</location>
    </subcellularLocation>
</comment>
<evidence type="ECO:0000313" key="8">
    <source>
        <dbReference type="RefSeq" id="XP_022764317.1"/>
    </source>
</evidence>